<dbReference type="PANTHER" id="PTHR22881:SF11">
    <property type="entry name" value="BROMODOMAIN-CONTAINING PROTEIN DDB_G0270170-LIKE ISOFORM X1"/>
    <property type="match status" value="1"/>
</dbReference>
<keyword evidence="5" id="KW-0238">DNA-binding</keyword>
<evidence type="ECO:0000256" key="3">
    <source>
        <dbReference type="SAM" id="MobiDB-lite"/>
    </source>
</evidence>
<evidence type="ECO:0000313" key="5">
    <source>
        <dbReference type="EMBL" id="GER37375.1"/>
    </source>
</evidence>
<evidence type="ECO:0000256" key="2">
    <source>
        <dbReference type="PROSITE-ProRule" id="PRU00035"/>
    </source>
</evidence>
<organism evidence="5 6">
    <name type="scientific">Striga asiatica</name>
    <name type="common">Asiatic witchweed</name>
    <name type="synonym">Buchnera asiatica</name>
    <dbReference type="NCBI Taxonomy" id="4170"/>
    <lineage>
        <taxon>Eukaryota</taxon>
        <taxon>Viridiplantae</taxon>
        <taxon>Streptophyta</taxon>
        <taxon>Embryophyta</taxon>
        <taxon>Tracheophyta</taxon>
        <taxon>Spermatophyta</taxon>
        <taxon>Magnoliopsida</taxon>
        <taxon>eudicotyledons</taxon>
        <taxon>Gunneridae</taxon>
        <taxon>Pentapetalae</taxon>
        <taxon>asterids</taxon>
        <taxon>lamiids</taxon>
        <taxon>Lamiales</taxon>
        <taxon>Orobanchaceae</taxon>
        <taxon>Buchnereae</taxon>
        <taxon>Striga</taxon>
    </lineage>
</organism>
<dbReference type="GO" id="GO:0003677">
    <property type="term" value="F:DNA binding"/>
    <property type="evidence" value="ECO:0007669"/>
    <property type="project" value="UniProtKB-KW"/>
</dbReference>
<dbReference type="InterPro" id="IPR036427">
    <property type="entry name" value="Bromodomain-like_sf"/>
</dbReference>
<dbReference type="OrthoDB" id="21449at2759"/>
<name>A0A5A7PX14_STRAF</name>
<accession>A0A5A7PX14</accession>
<feature type="region of interest" description="Disordered" evidence="3">
    <location>
        <begin position="1"/>
        <end position="68"/>
    </location>
</feature>
<dbReference type="Proteomes" id="UP000325081">
    <property type="component" value="Unassembled WGS sequence"/>
</dbReference>
<dbReference type="PRINTS" id="PR00503">
    <property type="entry name" value="BROMODOMAIN"/>
</dbReference>
<proteinExistence type="predicted"/>
<feature type="compositionally biased region" description="Polar residues" evidence="3">
    <location>
        <begin position="21"/>
        <end position="43"/>
    </location>
</feature>
<feature type="region of interest" description="Disordered" evidence="3">
    <location>
        <begin position="81"/>
        <end position="110"/>
    </location>
</feature>
<sequence length="606" mass="67710">MGKVSAKEMKRRKKKGRPPKNSLSLSVPQKNINRDSTLATNCRSNRRNPNHFNSSPLEFSGDDDDERKEKKVKFVGRLPESGECKMINQKNKRHSEDNDSGEDQNGCAKRRNINAVDRGSDCATAIQEKKVLKATDTLVHGSPLESGPTTSLPDRKLLVFILDRLQKKDTYGVFSEPVDINELPDYFEVIEQPMDFGTVRKKLDSGAYKNLEQLEADVFLIVSNAMLYNAEDTVYYRQARSIEEIAKRDFGNLRHEGDNGEPQPMVVRRGRPPSIKNQKKLLETLSQAGRFSPEMPSGDAILRRGEDSSYNLRKAPVMNRFRNCDMFVPSYRSRNGNNYAEWLADWNDEFPASILRADMKYGKKQFTVDENRRETYGQFNPLSSAKNSSAYCNPIGDVKQLIPVGPHDPLSYAQSLARFAADLGPVARQVAARKLETAFPGGPQSLGWVSESGPQLLSEKQKDDCSNSSVKPALNSASYMKTPFPAQQKPVYYHHQPQPQPQRNGLGGMFGYNTSKFVQDEGKGKQLWGNSNISPVGYQITQGDKFNLQGVRDDAWSFGKSTWPAHQGLTHNSSIMLGPPDLNVRISAASPSSSLQIGLPDLALQL</sequence>
<reference evidence="6" key="1">
    <citation type="journal article" date="2019" name="Curr. Biol.">
        <title>Genome Sequence of Striga asiatica Provides Insight into the Evolution of Plant Parasitism.</title>
        <authorList>
            <person name="Yoshida S."/>
            <person name="Kim S."/>
            <person name="Wafula E.K."/>
            <person name="Tanskanen J."/>
            <person name="Kim Y.M."/>
            <person name="Honaas L."/>
            <person name="Yang Z."/>
            <person name="Spallek T."/>
            <person name="Conn C.E."/>
            <person name="Ichihashi Y."/>
            <person name="Cheong K."/>
            <person name="Cui S."/>
            <person name="Der J.P."/>
            <person name="Gundlach H."/>
            <person name="Jiao Y."/>
            <person name="Hori C."/>
            <person name="Ishida J.K."/>
            <person name="Kasahara H."/>
            <person name="Kiba T."/>
            <person name="Kim M.S."/>
            <person name="Koo N."/>
            <person name="Laohavisit A."/>
            <person name="Lee Y.H."/>
            <person name="Lumba S."/>
            <person name="McCourt P."/>
            <person name="Mortimer J.C."/>
            <person name="Mutuku J.M."/>
            <person name="Nomura T."/>
            <person name="Sasaki-Sekimoto Y."/>
            <person name="Seto Y."/>
            <person name="Wang Y."/>
            <person name="Wakatake T."/>
            <person name="Sakakibara H."/>
            <person name="Demura T."/>
            <person name="Yamaguchi S."/>
            <person name="Yoneyama K."/>
            <person name="Manabe R.I."/>
            <person name="Nelson D.C."/>
            <person name="Schulman A.H."/>
            <person name="Timko M.P."/>
            <person name="dePamphilis C.W."/>
            <person name="Choi D."/>
            <person name="Shirasu K."/>
        </authorList>
    </citation>
    <scope>NUCLEOTIDE SEQUENCE [LARGE SCALE GENOMIC DNA]</scope>
    <source>
        <strain evidence="6">cv. UVA1</strain>
    </source>
</reference>
<evidence type="ECO:0000313" key="6">
    <source>
        <dbReference type="Proteomes" id="UP000325081"/>
    </source>
</evidence>
<evidence type="ECO:0000256" key="1">
    <source>
        <dbReference type="ARBA" id="ARBA00023117"/>
    </source>
</evidence>
<feature type="domain" description="Bromo" evidence="4">
    <location>
        <begin position="166"/>
        <end position="236"/>
    </location>
</feature>
<keyword evidence="1 2" id="KW-0103">Bromodomain</keyword>
<dbReference type="SMART" id="SM00297">
    <property type="entry name" value="BROMO"/>
    <property type="match status" value="1"/>
</dbReference>
<gene>
    <name evidence="5" type="ORF">STAS_13779</name>
</gene>
<feature type="compositionally biased region" description="Basic residues" evidence="3">
    <location>
        <begin position="9"/>
        <end position="18"/>
    </location>
</feature>
<dbReference type="PROSITE" id="PS50014">
    <property type="entry name" value="BROMODOMAIN_2"/>
    <property type="match status" value="1"/>
</dbReference>
<dbReference type="AlphaFoldDB" id="A0A5A7PX14"/>
<protein>
    <submittedName>
        <fullName evidence="5">DNA-binding bromodomain-containing protein</fullName>
    </submittedName>
</protein>
<dbReference type="InterPro" id="IPR051831">
    <property type="entry name" value="Bromodomain_contain_prot"/>
</dbReference>
<dbReference type="Pfam" id="PF00439">
    <property type="entry name" value="Bromodomain"/>
    <property type="match status" value="1"/>
</dbReference>
<dbReference type="Gene3D" id="1.20.920.10">
    <property type="entry name" value="Bromodomain-like"/>
    <property type="match status" value="1"/>
</dbReference>
<dbReference type="EMBL" id="BKCP01005350">
    <property type="protein sequence ID" value="GER37375.1"/>
    <property type="molecule type" value="Genomic_DNA"/>
</dbReference>
<evidence type="ECO:0000259" key="4">
    <source>
        <dbReference type="PROSITE" id="PS50014"/>
    </source>
</evidence>
<dbReference type="InterPro" id="IPR001487">
    <property type="entry name" value="Bromodomain"/>
</dbReference>
<dbReference type="PANTHER" id="PTHR22881">
    <property type="entry name" value="BROMODOMAIN CONTAINING PROTEIN"/>
    <property type="match status" value="1"/>
</dbReference>
<keyword evidence="6" id="KW-1185">Reference proteome</keyword>
<dbReference type="SUPFAM" id="SSF47370">
    <property type="entry name" value="Bromodomain"/>
    <property type="match status" value="1"/>
</dbReference>
<comment type="caution">
    <text evidence="5">The sequence shown here is derived from an EMBL/GenBank/DDBJ whole genome shotgun (WGS) entry which is preliminary data.</text>
</comment>